<dbReference type="RefSeq" id="WP_334575313.1">
    <property type="nucleotide sequence ID" value="NZ_JBEZVE010000005.1"/>
</dbReference>
<evidence type="ECO:0000313" key="2">
    <source>
        <dbReference type="Proteomes" id="UP001550739"/>
    </source>
</evidence>
<reference evidence="1 2" key="1">
    <citation type="submission" date="2024-06" db="EMBL/GenBank/DDBJ databases">
        <title>The Natural Products Discovery Center: Release of the First 8490 Sequenced Strains for Exploring Actinobacteria Biosynthetic Diversity.</title>
        <authorList>
            <person name="Kalkreuter E."/>
            <person name="Kautsar S.A."/>
            <person name="Yang D."/>
            <person name="Bader C.D."/>
            <person name="Teijaro C.N."/>
            <person name="Fluegel L."/>
            <person name="Davis C.M."/>
            <person name="Simpson J.R."/>
            <person name="Lauterbach L."/>
            <person name="Steele A.D."/>
            <person name="Gui C."/>
            <person name="Meng S."/>
            <person name="Li G."/>
            <person name="Viehrig K."/>
            <person name="Ye F."/>
            <person name="Su P."/>
            <person name="Kiefer A.F."/>
            <person name="Nichols A."/>
            <person name="Cepeda A.J."/>
            <person name="Yan W."/>
            <person name="Fan B."/>
            <person name="Jiang Y."/>
            <person name="Adhikari A."/>
            <person name="Zheng C.-J."/>
            <person name="Schuster L."/>
            <person name="Cowan T.M."/>
            <person name="Smanski M.J."/>
            <person name="Chevrette M.G."/>
            <person name="De Carvalho L.P.S."/>
            <person name="Shen B."/>
        </authorList>
    </citation>
    <scope>NUCLEOTIDE SEQUENCE [LARGE SCALE GENOMIC DNA]</scope>
    <source>
        <strain evidence="1 2">NPDC033843</strain>
    </source>
</reference>
<dbReference type="Proteomes" id="UP001550739">
    <property type="component" value="Unassembled WGS sequence"/>
</dbReference>
<dbReference type="Pfam" id="PF26520">
    <property type="entry name" value="MftB_chaperone"/>
    <property type="match status" value="1"/>
</dbReference>
<proteinExistence type="predicted"/>
<comment type="caution">
    <text evidence="1">The sequence shown here is derived from an EMBL/GenBank/DDBJ whole genome shotgun (WGS) entry which is preliminary data.</text>
</comment>
<protein>
    <submittedName>
        <fullName evidence="1">Mycofactocin biosynthesis chaperone MftB</fullName>
    </submittedName>
</protein>
<keyword evidence="2" id="KW-1185">Reference proteome</keyword>
<accession>A0ABV2ZF29</accession>
<organism evidence="1 2">
    <name type="scientific">Streptomyces sp. 900129855</name>
    <dbReference type="NCBI Taxonomy" id="3155129"/>
    <lineage>
        <taxon>Bacteria</taxon>
        <taxon>Bacillati</taxon>
        <taxon>Actinomycetota</taxon>
        <taxon>Actinomycetes</taxon>
        <taxon>Kitasatosporales</taxon>
        <taxon>Streptomycetaceae</taxon>
        <taxon>Streptomyces</taxon>
    </lineage>
</organism>
<name>A0ABV2ZF29_9ACTN</name>
<dbReference type="NCBIfam" id="TIGR03967">
    <property type="entry name" value="mycofact_MftB"/>
    <property type="match status" value="1"/>
</dbReference>
<dbReference type="InterPro" id="IPR023850">
    <property type="entry name" value="MftB"/>
</dbReference>
<sequence length="116" mass="12436">MPGPGPDLGSDLALDHAWALHPQVSLRPEPFGALLYHFGTRRLTFLKDPRLVEVVRRLPGAASARVACEECRVPESELRAYSAALASLVDTSMLVERSTREIAAGPAATTTSPVTT</sequence>
<gene>
    <name evidence="1" type="primary">mftB</name>
    <name evidence="1" type="ORF">AB0E89_11165</name>
</gene>
<dbReference type="EMBL" id="JBEZVE010000005">
    <property type="protein sequence ID" value="MEU3781130.1"/>
    <property type="molecule type" value="Genomic_DNA"/>
</dbReference>
<evidence type="ECO:0000313" key="1">
    <source>
        <dbReference type="EMBL" id="MEU3781130.1"/>
    </source>
</evidence>